<name>A0ABV8QUK1_9BACT</name>
<sequence length="504" mass="57538">MKKIIATPILILFIVTVSMAQQYIPFQYQSKSKWNFQDKWGLMTADRKTILPPTYYTIAPQIITDEYIFLGKYIIELKTGKQIWDSVESQNLHEIVGNIVKIRMPKRGAVNYQYYSFKNILTKKTIADEGRYSNEKGYVIVEGSGAEGVVDENGKQIITKELYQYIYNFSKDCFIAKNNYNNTVFIYDKKGKKTNTTSYDEIEFNAGRNSFAIGYTLIDKTKGIYEGSFINSKGKTVGTKFYYLSGNKFNNAFFCTSSGFAIKKQSTKIYGKKECTEADKLSETYVVNADGKVIIKKADINNIKEITSGVFSAFNDSTSITTLYDNNGNEILKTSLYTIKDVCGNNLFFAINKVDAKCYFINNKTEKLVNEASFKYDVVRRYMENKGFIIYNRNTNKLIFNIYNALTGKSTGAEQVDLGAGISVDDIAIPLGDYYLVKVIDKNKNQYATYIYDVTGKLIQKSEDGLWMNGNNNTYIKYTLNSKGEKYYIGYYDSKLQPYSIIKD</sequence>
<accession>A0ABV8QUK1</accession>
<evidence type="ECO:0000313" key="1">
    <source>
        <dbReference type="EMBL" id="MFC4262714.1"/>
    </source>
</evidence>
<organism evidence="1 2">
    <name type="scientific">Ferruginibacter yonginensis</name>
    <dbReference type="NCBI Taxonomy" id="1310416"/>
    <lineage>
        <taxon>Bacteria</taxon>
        <taxon>Pseudomonadati</taxon>
        <taxon>Bacteroidota</taxon>
        <taxon>Chitinophagia</taxon>
        <taxon>Chitinophagales</taxon>
        <taxon>Chitinophagaceae</taxon>
        <taxon>Ferruginibacter</taxon>
    </lineage>
</organism>
<dbReference type="EMBL" id="JBHSCZ010000002">
    <property type="protein sequence ID" value="MFC4262714.1"/>
    <property type="molecule type" value="Genomic_DNA"/>
</dbReference>
<gene>
    <name evidence="1" type="ORF">ACFOWM_07490</name>
</gene>
<proteinExistence type="predicted"/>
<evidence type="ECO:0008006" key="3">
    <source>
        <dbReference type="Google" id="ProtNLM"/>
    </source>
</evidence>
<keyword evidence="2" id="KW-1185">Reference proteome</keyword>
<reference evidence="2" key="1">
    <citation type="journal article" date="2019" name="Int. J. Syst. Evol. Microbiol.">
        <title>The Global Catalogue of Microorganisms (GCM) 10K type strain sequencing project: providing services to taxonomists for standard genome sequencing and annotation.</title>
        <authorList>
            <consortium name="The Broad Institute Genomics Platform"/>
            <consortium name="The Broad Institute Genome Sequencing Center for Infectious Disease"/>
            <person name="Wu L."/>
            <person name="Ma J."/>
        </authorList>
    </citation>
    <scope>NUCLEOTIDE SEQUENCE [LARGE SCALE GENOMIC DNA]</scope>
    <source>
        <strain evidence="2">CECT 8289</strain>
    </source>
</reference>
<dbReference type="RefSeq" id="WP_379708429.1">
    <property type="nucleotide sequence ID" value="NZ_JBHSCZ010000002.1"/>
</dbReference>
<comment type="caution">
    <text evidence="1">The sequence shown here is derived from an EMBL/GenBank/DDBJ whole genome shotgun (WGS) entry which is preliminary data.</text>
</comment>
<evidence type="ECO:0000313" key="2">
    <source>
        <dbReference type="Proteomes" id="UP001595907"/>
    </source>
</evidence>
<dbReference type="Proteomes" id="UP001595907">
    <property type="component" value="Unassembled WGS sequence"/>
</dbReference>
<protein>
    <recommendedName>
        <fullName evidence="3">WG containing repeat-containing protein</fullName>
    </recommendedName>
</protein>